<gene>
    <name evidence="4" type="ORF">IW254_001506</name>
</gene>
<reference evidence="4" key="1">
    <citation type="submission" date="2020-11" db="EMBL/GenBank/DDBJ databases">
        <title>Sequencing the genomes of 1000 actinobacteria strains.</title>
        <authorList>
            <person name="Klenk H.-P."/>
        </authorList>
    </citation>
    <scope>NUCLEOTIDE SEQUENCE</scope>
    <source>
        <strain evidence="4">DSM 45632</strain>
    </source>
</reference>
<feature type="region of interest" description="Disordered" evidence="1">
    <location>
        <begin position="32"/>
        <end position="60"/>
    </location>
</feature>
<feature type="chain" id="PRO_5039378471" evidence="2">
    <location>
        <begin position="23"/>
        <end position="197"/>
    </location>
</feature>
<comment type="caution">
    <text evidence="4">The sequence shown here is derived from an EMBL/GenBank/DDBJ whole genome shotgun (WGS) entry which is preliminary data.</text>
</comment>
<protein>
    <submittedName>
        <fullName evidence="4">Thiol-disulfide isomerase/thioredoxin</fullName>
    </submittedName>
</protein>
<keyword evidence="2" id="KW-0732">Signal</keyword>
<dbReference type="RefSeq" id="WP_196824913.1">
    <property type="nucleotide sequence ID" value="NZ_CP046980.1"/>
</dbReference>
<evidence type="ECO:0000256" key="1">
    <source>
        <dbReference type="SAM" id="MobiDB-lite"/>
    </source>
</evidence>
<evidence type="ECO:0000313" key="4">
    <source>
        <dbReference type="EMBL" id="MBG6122537.1"/>
    </source>
</evidence>
<dbReference type="CDD" id="cd02966">
    <property type="entry name" value="TlpA_like_family"/>
    <property type="match status" value="1"/>
</dbReference>
<dbReference type="InterPro" id="IPR013766">
    <property type="entry name" value="Thioredoxin_domain"/>
</dbReference>
<feature type="signal peptide" evidence="2">
    <location>
        <begin position="1"/>
        <end position="22"/>
    </location>
</feature>
<name>A0A931DY81_9CORY</name>
<proteinExistence type="predicted"/>
<keyword evidence="5" id="KW-1185">Reference proteome</keyword>
<feature type="domain" description="Thioredoxin" evidence="3">
    <location>
        <begin position="46"/>
        <end position="193"/>
    </location>
</feature>
<dbReference type="PROSITE" id="PS51352">
    <property type="entry name" value="THIOREDOXIN_2"/>
    <property type="match status" value="1"/>
</dbReference>
<dbReference type="GO" id="GO:0016853">
    <property type="term" value="F:isomerase activity"/>
    <property type="evidence" value="ECO:0007669"/>
    <property type="project" value="UniProtKB-KW"/>
</dbReference>
<organism evidence="4 5">
    <name type="scientific">Corynebacterium aquatimens</name>
    <dbReference type="NCBI Taxonomy" id="1190508"/>
    <lineage>
        <taxon>Bacteria</taxon>
        <taxon>Bacillati</taxon>
        <taxon>Actinomycetota</taxon>
        <taxon>Actinomycetes</taxon>
        <taxon>Mycobacteriales</taxon>
        <taxon>Corynebacteriaceae</taxon>
        <taxon>Corynebacterium</taxon>
    </lineage>
</organism>
<dbReference type="SUPFAM" id="SSF52833">
    <property type="entry name" value="Thioredoxin-like"/>
    <property type="match status" value="1"/>
</dbReference>
<dbReference type="EMBL" id="JADOUE010000001">
    <property type="protein sequence ID" value="MBG6122537.1"/>
    <property type="molecule type" value="Genomic_DNA"/>
</dbReference>
<accession>A0A931DY81</accession>
<evidence type="ECO:0000256" key="2">
    <source>
        <dbReference type="SAM" id="SignalP"/>
    </source>
</evidence>
<dbReference type="AlphaFoldDB" id="A0A931DY81"/>
<keyword evidence="4" id="KW-0413">Isomerase</keyword>
<evidence type="ECO:0000313" key="5">
    <source>
        <dbReference type="Proteomes" id="UP000658613"/>
    </source>
</evidence>
<dbReference type="InterPro" id="IPR036249">
    <property type="entry name" value="Thioredoxin-like_sf"/>
</dbReference>
<sequence length="197" mass="20271">MKKTAVASALALVVATALVVAAAIWLLGPGGETPGDASRQGARLSTTGEVPVPDRPECPSTSVGGVELECLGAKSAGDASDDRITVANVWAWWCQPCRDELPALDAVARQRPEWTVVGVHADRDPAAGANLLNEMGVGLASYSDTSGAFAGALGLPGVVPVTVVFRGEEKLAVFPEPFVDAPSIIKAVEDAIKEDGR</sequence>
<dbReference type="Proteomes" id="UP000658613">
    <property type="component" value="Unassembled WGS sequence"/>
</dbReference>
<dbReference type="Gene3D" id="3.40.30.10">
    <property type="entry name" value="Glutaredoxin"/>
    <property type="match status" value="1"/>
</dbReference>
<evidence type="ECO:0000259" key="3">
    <source>
        <dbReference type="PROSITE" id="PS51352"/>
    </source>
</evidence>